<evidence type="ECO:0000313" key="2">
    <source>
        <dbReference type="EMBL" id="MBW84019.1"/>
    </source>
</evidence>
<feature type="compositionally biased region" description="Polar residues" evidence="1">
    <location>
        <begin position="19"/>
        <end position="28"/>
    </location>
</feature>
<feature type="region of interest" description="Disordered" evidence="1">
    <location>
        <begin position="1"/>
        <end position="42"/>
    </location>
</feature>
<name>A0A2P2IS15_RHIMU</name>
<dbReference type="EMBL" id="GGEC01003536">
    <property type="protein sequence ID" value="MBW84019.1"/>
    <property type="molecule type" value="Transcribed_RNA"/>
</dbReference>
<protein>
    <submittedName>
        <fullName evidence="2">Uncharacterized protein</fullName>
    </submittedName>
</protein>
<evidence type="ECO:0000256" key="1">
    <source>
        <dbReference type="SAM" id="MobiDB-lite"/>
    </source>
</evidence>
<feature type="region of interest" description="Disordered" evidence="1">
    <location>
        <begin position="70"/>
        <end position="93"/>
    </location>
</feature>
<feature type="compositionally biased region" description="Basic residues" evidence="1">
    <location>
        <begin position="31"/>
        <end position="42"/>
    </location>
</feature>
<sequence>MKLKTKYIQEHPKSHARSIPSQKHQGNPISKIKKKKRKRKRNNHIYGQMKISNFLNFSCLLFGGARHRRPSGVLGEDKRNTLKFAPPHTSFLS</sequence>
<reference evidence="2" key="1">
    <citation type="submission" date="2018-02" db="EMBL/GenBank/DDBJ databases">
        <title>Rhizophora mucronata_Transcriptome.</title>
        <authorList>
            <person name="Meera S.P."/>
            <person name="Sreeshan A."/>
            <person name="Augustine A."/>
        </authorList>
    </citation>
    <scope>NUCLEOTIDE SEQUENCE</scope>
    <source>
        <tissue evidence="2">Leaf</tissue>
    </source>
</reference>
<dbReference type="AlphaFoldDB" id="A0A2P2IS15"/>
<accession>A0A2P2IS15</accession>
<organism evidence="2">
    <name type="scientific">Rhizophora mucronata</name>
    <name type="common">Asiatic mangrove</name>
    <dbReference type="NCBI Taxonomy" id="61149"/>
    <lineage>
        <taxon>Eukaryota</taxon>
        <taxon>Viridiplantae</taxon>
        <taxon>Streptophyta</taxon>
        <taxon>Embryophyta</taxon>
        <taxon>Tracheophyta</taxon>
        <taxon>Spermatophyta</taxon>
        <taxon>Magnoliopsida</taxon>
        <taxon>eudicotyledons</taxon>
        <taxon>Gunneridae</taxon>
        <taxon>Pentapetalae</taxon>
        <taxon>rosids</taxon>
        <taxon>fabids</taxon>
        <taxon>Malpighiales</taxon>
        <taxon>Rhizophoraceae</taxon>
        <taxon>Rhizophora</taxon>
    </lineage>
</organism>
<proteinExistence type="predicted"/>